<keyword evidence="5" id="KW-1185">Reference proteome</keyword>
<protein>
    <recommendedName>
        <fullName evidence="3">MucBP domain-containing protein</fullName>
    </recommendedName>
</protein>
<reference evidence="5" key="1">
    <citation type="journal article" date="2013" name="Genome Announc.">
        <title>Whole-Genome Sequencing of Lactobacillus shenzhenensis Strain LY-73T.</title>
        <authorList>
            <person name="Lin Z."/>
            <person name="Liu Z."/>
            <person name="Yang R."/>
            <person name="Zou Y."/>
            <person name="Wan D."/>
            <person name="Chen J."/>
            <person name="Guo M."/>
            <person name="Zhao J."/>
            <person name="Fang C."/>
            <person name="Yang R."/>
            <person name="Liu F."/>
        </authorList>
    </citation>
    <scope>NUCLEOTIDE SEQUENCE [LARGE SCALE GENOMIC DNA]</scope>
    <source>
        <strain evidence="5">LY-73</strain>
    </source>
</reference>
<dbReference type="HOGENOM" id="CLU_295234_0_0_9"/>
<keyword evidence="1" id="KW-0677">Repeat</keyword>
<feature type="domain" description="MucBP" evidence="3">
    <location>
        <begin position="769"/>
        <end position="854"/>
    </location>
</feature>
<dbReference type="InterPro" id="IPR009459">
    <property type="entry name" value="MucBP_dom"/>
</dbReference>
<dbReference type="Pfam" id="PF06458">
    <property type="entry name" value="MucBP"/>
    <property type="match status" value="1"/>
</dbReference>
<evidence type="ECO:0000313" key="5">
    <source>
        <dbReference type="Proteomes" id="UP000030647"/>
    </source>
</evidence>
<sequence>MTALVVFGAVSSLSTVQAASTDATAVKKSTEQPVYPLWVQQAVVGTPYTPAAFMALPATEQRRVLQTVHPELSPHLITATPSLGAVQMSGVPAAAVTNTPLLNRPALTAVTVPAQSYLDIQPALQTDGTGTAGAVPFATAGSDVTTNATVNIGSFSASDLAQLTFSVSSAEKPLTTDDVHAVLDRTATPYRLSLTISKNGMQALTKDEGSVNGRQVVLQAANSAGKTLRVTFNLWLPLLNRAHATMALGNGIDAQYMYNAFFDMSQAGGSNTTRGTLIDAAKIDMPNINVFDHNTNQRVTGLFADFGMQSKDAGTFLVHSNGYMTPYTSTSLLVGSEQTHFDAFTIPAASGGVTNTYYPNFEFDEIKHVHMYPDDAQDPSLIYLSYDGYFNMPGTLGALGVPSTTEQVVLHVDATIGPSADGSQMGFSEVVTNPQTVNGGERNPVTLNGIYFARTYDTALKTFTPLTDGSAFAKRPPQTDNIPVRFSAQATSGPAEGKTEGVYIRSQTGAPPYIVRYDFNVANGPDGWLGTHWLGYDYYDTAVQKNMMYWRNTTASGEDSDEGGAADKFPVFKTPSGLGQADLANPVNGLAYGAVEGDNDDDYDSGIGMKWSPIDEFKPGDSKKMAFNSLINDSEPPILNVDQSAIRVKKGALSIQIPGTVTDLNSKQANVYVSLTKPDAAKIPPVPTANPSIGSITYTGDPPHPDPVKFTGTLPADMVSQLNDGQEHTIYLYAVDVPQSASETIPQYAQNKAMISNIEPVIINQHASVTLKFQTTAGTELHTPVTKTGIVGDTYNFNTGSGNILTDAADDADGQPPASFQPNADGPAYVLTDPLPANGIGTFSSDPTTITYVYVTQYVEFVPHDLSFGTETIPGRNGATYSVEKKDADDRPLQYQIHDYRPVTNTGITVAARLSAFKDQAATDAGSDLTAASIIFNRAGADHVVTAGSPTAVTLATGLTRSPASSPTIYLDFKSIDLQVAGSAAATLKTHPYQATLTYTVNYGL</sequence>
<dbReference type="AlphaFoldDB" id="U4TSG9"/>
<dbReference type="Proteomes" id="UP000030647">
    <property type="component" value="Unassembled WGS sequence"/>
</dbReference>
<feature type="chain" id="PRO_5004655699" description="MucBP domain-containing protein" evidence="2">
    <location>
        <begin position="19"/>
        <end position="1005"/>
    </location>
</feature>
<name>U4TSG9_9LACO</name>
<evidence type="ECO:0000259" key="3">
    <source>
        <dbReference type="Pfam" id="PF06458"/>
    </source>
</evidence>
<proteinExistence type="predicted"/>
<dbReference type="EMBL" id="KI271582">
    <property type="protein sequence ID" value="ERL66370.1"/>
    <property type="molecule type" value="Genomic_DNA"/>
</dbReference>
<keyword evidence="2" id="KW-0732">Signal</keyword>
<dbReference type="eggNOG" id="ENOG5032C2M">
    <property type="taxonomic scope" value="Bacteria"/>
</dbReference>
<evidence type="ECO:0000313" key="4">
    <source>
        <dbReference type="EMBL" id="ERL66370.1"/>
    </source>
</evidence>
<accession>U4TSG9</accession>
<evidence type="ECO:0000256" key="2">
    <source>
        <dbReference type="SAM" id="SignalP"/>
    </source>
</evidence>
<evidence type="ECO:0000256" key="1">
    <source>
        <dbReference type="ARBA" id="ARBA00022737"/>
    </source>
</evidence>
<dbReference type="Gene3D" id="3.10.20.320">
    <property type="entry name" value="Putative peptidoglycan bound protein (lpxtg motif)"/>
    <property type="match status" value="1"/>
</dbReference>
<organism evidence="4 5">
    <name type="scientific">Schleiferilactobacillus shenzhenensis LY-73</name>
    <dbReference type="NCBI Taxonomy" id="1231336"/>
    <lineage>
        <taxon>Bacteria</taxon>
        <taxon>Bacillati</taxon>
        <taxon>Bacillota</taxon>
        <taxon>Bacilli</taxon>
        <taxon>Lactobacillales</taxon>
        <taxon>Lactobacillaceae</taxon>
        <taxon>Schleiferilactobacillus</taxon>
    </lineage>
</organism>
<gene>
    <name evidence="4" type="ORF">L248_0049</name>
</gene>
<feature type="signal peptide" evidence="2">
    <location>
        <begin position="1"/>
        <end position="18"/>
    </location>
</feature>